<dbReference type="InterPro" id="IPR027417">
    <property type="entry name" value="P-loop_NTPase"/>
</dbReference>
<evidence type="ECO:0000313" key="3">
    <source>
        <dbReference type="EMBL" id="CAK8986661.1"/>
    </source>
</evidence>
<dbReference type="EMBL" id="CAXAMM010000248">
    <property type="protein sequence ID" value="CAK8986661.1"/>
    <property type="molecule type" value="Genomic_DNA"/>
</dbReference>
<dbReference type="InterPro" id="IPR029058">
    <property type="entry name" value="AB_hydrolase_fold"/>
</dbReference>
<feature type="compositionally biased region" description="Basic and acidic residues" evidence="1">
    <location>
        <begin position="1"/>
        <end position="10"/>
    </location>
</feature>
<dbReference type="Gene3D" id="3.40.50.1820">
    <property type="entry name" value="alpha/beta hydrolase"/>
    <property type="match status" value="1"/>
</dbReference>
<sequence>MGKRDKGIEKEPEEEVPDTLDGAIQSEAKRRKPSQSSAPTSAQSTTTGGGKASSSAVEADAVSMRSSKQAEPAKRRKRFSNCYLCGANPKGTKDSRKRLILDRTNVCKADRVAFLSLAFNPKSAVCIHFAATAQECEERVAKRTDHPTIKFGGGRGAVRSMQDCWQQWEQSDSLELPSTAEGFEEVLTVTSFQEAEHLLKCYGAEAPKVSPMGFFKFPTTPHILDLTNGKALTESDRLLSEKDRLWGEGPTLDDEITGAAELDILRFTSQLPVLSDSFSIMIHVFLLAMAAAQEGILQEVQDEGCLPGMQMLQRSLTPQSAQITQKVDFFNFQEMLSDQPPGSFLAAMEPLVFANTLVYNTTRPLYQMDVDLLDRFIAGDREWHRLRQFDRDPTPGGVFARVFLEPQSKTVLVAFKGVCMKSDLEQCTLDWCFLKRARAYGSVTDGLASGFGASDEVCDKYARANMLQFTQQADTFVRHVQKELPDHSMTLTGHSLGGLLSIVTAARQPDVLKAITFAPSPFHRILKEDLKFSDEQIDALKGKDLVATCDAFDCGINSVYVQQARLGAKTCLYLKQEEEPSPCNRLGSKPYESKHWRKALTADQSDPVASSQQTISNLMCKSDAHEWARYSKMVLQRSADGSPANLPVCSSDYSVLEGLQLG</sequence>
<comment type="caution">
    <text evidence="3">The sequence shown here is derived from an EMBL/GenBank/DDBJ whole genome shotgun (WGS) entry which is preliminary data.</text>
</comment>
<evidence type="ECO:0000256" key="1">
    <source>
        <dbReference type="SAM" id="MobiDB-lite"/>
    </source>
</evidence>
<protein>
    <recommendedName>
        <fullName evidence="2">Serine aminopeptidase S33 domain-containing protein</fullName>
    </recommendedName>
</protein>
<dbReference type="Gene3D" id="3.40.50.300">
    <property type="entry name" value="P-loop containing nucleotide triphosphate hydrolases"/>
    <property type="match status" value="1"/>
</dbReference>
<dbReference type="Proteomes" id="UP001642464">
    <property type="component" value="Unassembled WGS sequence"/>
</dbReference>
<feature type="compositionally biased region" description="Low complexity" evidence="1">
    <location>
        <begin position="34"/>
        <end position="63"/>
    </location>
</feature>
<evidence type="ECO:0000313" key="4">
    <source>
        <dbReference type="Proteomes" id="UP001642464"/>
    </source>
</evidence>
<accession>A0ABP0HAY6</accession>
<dbReference type="SUPFAM" id="SSF53474">
    <property type="entry name" value="alpha/beta-Hydrolases"/>
    <property type="match status" value="1"/>
</dbReference>
<name>A0ABP0HAY6_9DINO</name>
<gene>
    <name evidence="3" type="ORF">SCF082_LOCUS648</name>
</gene>
<reference evidence="3 4" key="1">
    <citation type="submission" date="2024-02" db="EMBL/GenBank/DDBJ databases">
        <authorList>
            <person name="Chen Y."/>
            <person name="Shah S."/>
            <person name="Dougan E. K."/>
            <person name="Thang M."/>
            <person name="Chan C."/>
        </authorList>
    </citation>
    <scope>NUCLEOTIDE SEQUENCE [LARGE SCALE GENOMIC DNA]</scope>
</reference>
<feature type="domain" description="Serine aminopeptidase S33" evidence="2">
    <location>
        <begin position="450"/>
        <end position="519"/>
    </location>
</feature>
<keyword evidence="4" id="KW-1185">Reference proteome</keyword>
<evidence type="ECO:0000259" key="2">
    <source>
        <dbReference type="Pfam" id="PF12146"/>
    </source>
</evidence>
<proteinExistence type="predicted"/>
<organism evidence="3 4">
    <name type="scientific">Durusdinium trenchii</name>
    <dbReference type="NCBI Taxonomy" id="1381693"/>
    <lineage>
        <taxon>Eukaryota</taxon>
        <taxon>Sar</taxon>
        <taxon>Alveolata</taxon>
        <taxon>Dinophyceae</taxon>
        <taxon>Suessiales</taxon>
        <taxon>Symbiodiniaceae</taxon>
        <taxon>Durusdinium</taxon>
    </lineage>
</organism>
<dbReference type="InterPro" id="IPR022742">
    <property type="entry name" value="Hydrolase_4"/>
</dbReference>
<dbReference type="Pfam" id="PF12146">
    <property type="entry name" value="Hydrolase_4"/>
    <property type="match status" value="1"/>
</dbReference>
<feature type="region of interest" description="Disordered" evidence="1">
    <location>
        <begin position="1"/>
        <end position="74"/>
    </location>
</feature>